<sequence>MIDDELSVRRWMRLVETRHPHRPPRVEIDLFDQAEQALESGRKAERDGRINEALRQFRVAAREGVGDSLLLLAGLLVRTGRYAEALDWCLRAEAEGFCEAADLVARCRTALSIPFPERAGASSLPDHTPAALATAPVALETEQRAAPGRGIGPTASADLGLTRRLKALACTLPLHELDHHKAKLERLDASVYQMAEIAMHIIDQVTIAMDFDTGVVHEVVEDRVTPFVASQAPDRASSEHRRVARWVLEKLIYAGTVDRVFRHVYGEIDADGAYQRHTFDFKLIREVPGTRGEIYLRATDEAINVLVGALDTDVESAQVAAEVKLDNLINRGQLEDARIAAEQARYRTVQYGEMLRQKLDATRRNMRVVDWEHDLPEMLDRALAHIEGRFKVEHAILRNITEARDGSDDPGHKRRAAELVDIVTDCIRRHTQLQSRLQSARGVFRAEQDRQQFSGPPQRAALDLHGQLLKPLLEMAVSEAVGPLETFFRFASGVHRPDVAALPALVSMLLRPTADRDPTAGPVVVPEVDSIPDDRRFTDEHRRRAAALLDLGKEVRDLGSLLREAADFDDDLPVLVALRAAHACSPGIGAAASREQHRVLLAVPVGRPIDPEVAGVSGDDLLLTTAEVLTAAADEPGASLKESA</sequence>
<evidence type="ECO:0000313" key="1">
    <source>
        <dbReference type="EMBL" id="SNS90214.1"/>
    </source>
</evidence>
<reference evidence="1 2" key="1">
    <citation type="submission" date="2017-06" db="EMBL/GenBank/DDBJ databases">
        <authorList>
            <person name="Kim H.J."/>
            <person name="Triplett B.A."/>
        </authorList>
    </citation>
    <scope>NUCLEOTIDE SEQUENCE [LARGE SCALE GENOMIC DNA]</scope>
    <source>
        <strain evidence="1 2">DSM 43151</strain>
    </source>
</reference>
<proteinExistence type="predicted"/>
<gene>
    <name evidence="1" type="ORF">SAMN06264365_1288</name>
</gene>
<evidence type="ECO:0008006" key="3">
    <source>
        <dbReference type="Google" id="ProtNLM"/>
    </source>
</evidence>
<dbReference type="EMBL" id="FZNR01000028">
    <property type="protein sequence ID" value="SNS90214.1"/>
    <property type="molecule type" value="Genomic_DNA"/>
</dbReference>
<organism evidence="1 2">
    <name type="scientific">Actinoplanes regularis</name>
    <dbReference type="NCBI Taxonomy" id="52697"/>
    <lineage>
        <taxon>Bacteria</taxon>
        <taxon>Bacillati</taxon>
        <taxon>Actinomycetota</taxon>
        <taxon>Actinomycetes</taxon>
        <taxon>Micromonosporales</taxon>
        <taxon>Micromonosporaceae</taxon>
        <taxon>Actinoplanes</taxon>
    </lineage>
</organism>
<dbReference type="AlphaFoldDB" id="A0A239ICS5"/>
<dbReference type="Proteomes" id="UP000198415">
    <property type="component" value="Unassembled WGS sequence"/>
</dbReference>
<accession>A0A239ICS5</accession>
<keyword evidence="2" id="KW-1185">Reference proteome</keyword>
<evidence type="ECO:0000313" key="2">
    <source>
        <dbReference type="Proteomes" id="UP000198415"/>
    </source>
</evidence>
<protein>
    <recommendedName>
        <fullName evidence="3">Tetratricopeptide repeat-containing protein</fullName>
    </recommendedName>
</protein>
<name>A0A239ICS5_9ACTN</name>
<dbReference type="RefSeq" id="WP_203833356.1">
    <property type="nucleotide sequence ID" value="NZ_BOMU01000099.1"/>
</dbReference>